<dbReference type="GO" id="GO:0003848">
    <property type="term" value="F:2-amino-4-hydroxy-6-hydroxymethyldihydropteridine diphosphokinase activity"/>
    <property type="evidence" value="ECO:0007669"/>
    <property type="project" value="UniProtKB-EC"/>
</dbReference>
<keyword evidence="7" id="KW-0418">Kinase</keyword>
<dbReference type="AlphaFoldDB" id="A0A915YDD4"/>
<dbReference type="CDD" id="cd00483">
    <property type="entry name" value="HPPK"/>
    <property type="match status" value="1"/>
</dbReference>
<dbReference type="GO" id="GO:0005524">
    <property type="term" value="F:ATP binding"/>
    <property type="evidence" value="ECO:0007669"/>
    <property type="project" value="UniProtKB-KW"/>
</dbReference>
<evidence type="ECO:0000259" key="13">
    <source>
        <dbReference type="PROSITE" id="PS00794"/>
    </source>
</evidence>
<organism evidence="14 15">
    <name type="scientific">Aureispira anguillae</name>
    <dbReference type="NCBI Taxonomy" id="2864201"/>
    <lineage>
        <taxon>Bacteria</taxon>
        <taxon>Pseudomonadati</taxon>
        <taxon>Bacteroidota</taxon>
        <taxon>Saprospiria</taxon>
        <taxon>Saprospirales</taxon>
        <taxon>Saprospiraceae</taxon>
        <taxon>Aureispira</taxon>
    </lineage>
</organism>
<keyword evidence="5" id="KW-0808">Transferase</keyword>
<feature type="domain" description="7,8-dihydro-6-hydroxymethylpterin-pyrophosphokinase" evidence="13">
    <location>
        <begin position="87"/>
        <end position="98"/>
    </location>
</feature>
<evidence type="ECO:0000256" key="8">
    <source>
        <dbReference type="ARBA" id="ARBA00022840"/>
    </source>
</evidence>
<keyword evidence="9" id="KW-0289">Folate biosynthesis</keyword>
<comment type="function">
    <text evidence="10">Catalyzes the transfer of pyrophosphate from adenosine triphosphate (ATP) to 6-hydroxymethyl-7,8-dihydropterin, an enzymatic step in folate biosynthesis pathway.</text>
</comment>
<comment type="similarity">
    <text evidence="2">Belongs to the HPPK family.</text>
</comment>
<dbReference type="InterPro" id="IPR035907">
    <property type="entry name" value="Hppk_sf"/>
</dbReference>
<keyword evidence="6" id="KW-0547">Nucleotide-binding</keyword>
<dbReference type="PROSITE" id="PS00794">
    <property type="entry name" value="HPPK"/>
    <property type="match status" value="1"/>
</dbReference>
<evidence type="ECO:0000313" key="14">
    <source>
        <dbReference type="EMBL" id="BDS10999.1"/>
    </source>
</evidence>
<dbReference type="Pfam" id="PF01288">
    <property type="entry name" value="HPPK"/>
    <property type="match status" value="1"/>
</dbReference>
<evidence type="ECO:0000256" key="4">
    <source>
        <dbReference type="ARBA" id="ARBA00016218"/>
    </source>
</evidence>
<dbReference type="GO" id="GO:0046656">
    <property type="term" value="P:folic acid biosynthetic process"/>
    <property type="evidence" value="ECO:0007669"/>
    <property type="project" value="UniProtKB-KW"/>
</dbReference>
<dbReference type="EMBL" id="AP026867">
    <property type="protein sequence ID" value="BDS10999.1"/>
    <property type="molecule type" value="Genomic_DNA"/>
</dbReference>
<evidence type="ECO:0000256" key="3">
    <source>
        <dbReference type="ARBA" id="ARBA00013253"/>
    </source>
</evidence>
<dbReference type="PANTHER" id="PTHR43071:SF1">
    <property type="entry name" value="2-AMINO-4-HYDROXY-6-HYDROXYMETHYLDIHYDROPTERIDINE PYROPHOSPHOKINASE"/>
    <property type="match status" value="1"/>
</dbReference>
<evidence type="ECO:0000313" key="15">
    <source>
        <dbReference type="Proteomes" id="UP001060919"/>
    </source>
</evidence>
<evidence type="ECO:0000256" key="9">
    <source>
        <dbReference type="ARBA" id="ARBA00022909"/>
    </source>
</evidence>
<protein>
    <recommendedName>
        <fullName evidence="4">2-amino-4-hydroxy-6-hydroxymethyldihydropteridine pyrophosphokinase</fullName>
        <ecNumber evidence="3">2.7.6.3</ecNumber>
    </recommendedName>
    <alternativeName>
        <fullName evidence="11">6-hydroxymethyl-7,8-dihydropterin pyrophosphokinase</fullName>
    </alternativeName>
    <alternativeName>
        <fullName evidence="12">7,8-dihydro-6-hydroxymethylpterin-pyrophosphokinase</fullName>
    </alternativeName>
</protein>
<dbReference type="Proteomes" id="UP001060919">
    <property type="component" value="Chromosome"/>
</dbReference>
<evidence type="ECO:0000256" key="2">
    <source>
        <dbReference type="ARBA" id="ARBA00005810"/>
    </source>
</evidence>
<accession>A0A915YDD4</accession>
<evidence type="ECO:0000256" key="5">
    <source>
        <dbReference type="ARBA" id="ARBA00022679"/>
    </source>
</evidence>
<comment type="pathway">
    <text evidence="1">Cofactor biosynthesis; tetrahydrofolate biosynthesis; 2-amino-4-hydroxy-6-hydroxymethyl-7,8-dihydropteridine diphosphate from 7,8-dihydroneopterin triphosphate: step 4/4.</text>
</comment>
<dbReference type="Gene3D" id="3.30.70.560">
    <property type="entry name" value="7,8-Dihydro-6-hydroxymethylpterin-pyrophosphokinase HPPK"/>
    <property type="match status" value="1"/>
</dbReference>
<dbReference type="EC" id="2.7.6.3" evidence="3"/>
<proteinExistence type="inferred from homology"/>
<dbReference type="NCBIfam" id="TIGR01498">
    <property type="entry name" value="folK"/>
    <property type="match status" value="1"/>
</dbReference>
<evidence type="ECO:0000256" key="12">
    <source>
        <dbReference type="ARBA" id="ARBA00033413"/>
    </source>
</evidence>
<sequence>MNTVYLALGTNVGNRIANLNLVHHLISQNIGIVSKESSIYQTAAWGVEGQEDYYNQVFCVKTSLSPVDLLHKCQVIEKKMGRIQAIKWAPRIIDIDILFFNDMVLAKDNLKIPHSLLQERNFVLKPLSEIAGEWEHPILKKTITELLDECTDDLSVVPLKLAN</sequence>
<evidence type="ECO:0000256" key="1">
    <source>
        <dbReference type="ARBA" id="ARBA00005051"/>
    </source>
</evidence>
<evidence type="ECO:0000256" key="11">
    <source>
        <dbReference type="ARBA" id="ARBA00029766"/>
    </source>
</evidence>
<keyword evidence="8" id="KW-0067">ATP-binding</keyword>
<dbReference type="GO" id="GO:0016301">
    <property type="term" value="F:kinase activity"/>
    <property type="evidence" value="ECO:0007669"/>
    <property type="project" value="UniProtKB-KW"/>
</dbReference>
<dbReference type="RefSeq" id="WP_264792212.1">
    <property type="nucleotide sequence ID" value="NZ_AP026867.1"/>
</dbReference>
<evidence type="ECO:0000256" key="7">
    <source>
        <dbReference type="ARBA" id="ARBA00022777"/>
    </source>
</evidence>
<evidence type="ECO:0000256" key="10">
    <source>
        <dbReference type="ARBA" id="ARBA00029409"/>
    </source>
</evidence>
<dbReference type="KEGG" id="aup:AsAng_0017090"/>
<dbReference type="SUPFAM" id="SSF55083">
    <property type="entry name" value="6-hydroxymethyl-7,8-dihydropterin pyrophosphokinase, HPPK"/>
    <property type="match status" value="1"/>
</dbReference>
<name>A0A915YDD4_9BACT</name>
<keyword evidence="15" id="KW-1185">Reference proteome</keyword>
<reference evidence="14" key="1">
    <citation type="submission" date="2022-09" db="EMBL/GenBank/DDBJ databases">
        <title>Aureispira anguillicida sp. nov., isolated from Leptocephalus of Japanese eel Anguilla japonica.</title>
        <authorList>
            <person name="Yuasa K."/>
            <person name="Mekata T."/>
            <person name="Ikunari K."/>
        </authorList>
    </citation>
    <scope>NUCLEOTIDE SEQUENCE</scope>
    <source>
        <strain evidence="14">EL160426</strain>
    </source>
</reference>
<evidence type="ECO:0000256" key="6">
    <source>
        <dbReference type="ARBA" id="ARBA00022741"/>
    </source>
</evidence>
<dbReference type="InterPro" id="IPR000550">
    <property type="entry name" value="Hppk"/>
</dbReference>
<dbReference type="PANTHER" id="PTHR43071">
    <property type="entry name" value="2-AMINO-4-HYDROXY-6-HYDROXYMETHYLDIHYDROPTERIDINE PYROPHOSPHOKINASE"/>
    <property type="match status" value="1"/>
</dbReference>
<gene>
    <name evidence="14" type="ORF">AsAng_0017090</name>
</gene>